<evidence type="ECO:0000313" key="24">
    <source>
        <dbReference type="Ensembl" id="ENSPTEP00000028936.1"/>
    </source>
</evidence>
<keyword evidence="12" id="KW-0175">Coiled coil</keyword>
<evidence type="ECO:0000256" key="17">
    <source>
        <dbReference type="ARBA" id="ARBA00038360"/>
    </source>
</evidence>
<dbReference type="GO" id="GO:0005876">
    <property type="term" value="C:spindle microtubule"/>
    <property type="evidence" value="ECO:0007669"/>
    <property type="project" value="TreeGrafter"/>
</dbReference>
<keyword evidence="7" id="KW-0493">Microtubule</keyword>
<organism evidence="24 25">
    <name type="scientific">Piliocolobus tephrosceles</name>
    <name type="common">Ugandan red Colobus</name>
    <dbReference type="NCBI Taxonomy" id="591936"/>
    <lineage>
        <taxon>Eukaryota</taxon>
        <taxon>Metazoa</taxon>
        <taxon>Chordata</taxon>
        <taxon>Craniata</taxon>
        <taxon>Vertebrata</taxon>
        <taxon>Euteleostomi</taxon>
        <taxon>Mammalia</taxon>
        <taxon>Eutheria</taxon>
        <taxon>Euarchontoglires</taxon>
        <taxon>Primates</taxon>
        <taxon>Haplorrhini</taxon>
        <taxon>Catarrhini</taxon>
        <taxon>Cercopithecidae</taxon>
        <taxon>Colobinae</taxon>
        <taxon>Piliocolobus</taxon>
    </lineage>
</organism>
<evidence type="ECO:0000256" key="11">
    <source>
        <dbReference type="ARBA" id="ARBA00022989"/>
    </source>
</evidence>
<sequence>MSRLGEGSGSGARGAGGSLRVQIGMQVVRSSVLGQGDTCRGSALGVGLPDSRISLSPYPPACLLPVASAGRRCSMSRLGALGGARAGLGLLLGTAAGLGFLCLLYSQRWKRTQRHGRSQSLPNSLDYTQTLETGRQGQLSSFRFHTRASILHHLSWCAALLKGPVMLLRAVPGGAGDAAVLPSLPREGQEKVLDRLDFVLTSLVALRREVEELRSSLRGLAGEIVGEVRSHVEENQRVTRRRRFPFVRERSDSTGSSSVYFTASSGATFTDAESEGGYTTANAESDNERDSDKESEDGEDEVSCETVKMGRKDSLDLEEEAASGVVPSVLEAGGSSGLEDVLPLLQQADELHRGDEQGKREGFQLLLNNKLAYGSRQDFLWRLARAYSDMCELTEGVSEKKSYALGGKEEAEAALEKGDESADCHLWYAVLCGQLAEHESIQRRIQSGFSFKEHVDKAIALQPENPMAHFLLGRWCYQVSHLSWLEKKTATALLESPLSATVEDALQSFLKAEELQPGFSKAGRVYISKCYRELGKNSEARWWMKLALELPDVTKEDLALQKELEELEVILGD</sequence>
<keyword evidence="4" id="KW-0963">Cytoplasm</keyword>
<evidence type="ECO:0000256" key="14">
    <source>
        <dbReference type="ARBA" id="ARBA00023136"/>
    </source>
</evidence>
<dbReference type="InterPro" id="IPR049039">
    <property type="entry name" value="RMD1-3_a_helical_rpt"/>
</dbReference>
<reference evidence="24" key="1">
    <citation type="submission" date="2025-08" db="UniProtKB">
        <authorList>
            <consortium name="Ensembl"/>
        </authorList>
    </citation>
    <scope>IDENTIFICATION</scope>
</reference>
<dbReference type="GO" id="GO:0005741">
    <property type="term" value="C:mitochondrial outer membrane"/>
    <property type="evidence" value="ECO:0007669"/>
    <property type="project" value="UniProtKB-SubCell"/>
</dbReference>
<feature type="compositionally biased region" description="Acidic residues" evidence="23">
    <location>
        <begin position="293"/>
        <end position="303"/>
    </location>
</feature>
<dbReference type="Pfam" id="PF21033">
    <property type="entry name" value="RMD1-3"/>
    <property type="match status" value="1"/>
</dbReference>
<name>A0A8C9HZN1_9PRIM</name>
<dbReference type="Ensembl" id="ENSPTET00000040283.1">
    <property type="protein sequence ID" value="ENSPTEP00000028936.1"/>
    <property type="gene ID" value="ENSPTEG00000028440.1"/>
</dbReference>
<evidence type="ECO:0000256" key="5">
    <source>
        <dbReference type="ARBA" id="ARBA00022553"/>
    </source>
</evidence>
<keyword evidence="16" id="KW-0539">Nucleus</keyword>
<evidence type="ECO:0000256" key="19">
    <source>
        <dbReference type="ARBA" id="ARBA00041608"/>
    </source>
</evidence>
<evidence type="ECO:0000256" key="6">
    <source>
        <dbReference type="ARBA" id="ARBA00022692"/>
    </source>
</evidence>
<evidence type="ECO:0000256" key="9">
    <source>
        <dbReference type="ARBA" id="ARBA00022782"/>
    </source>
</evidence>
<proteinExistence type="inferred from homology"/>
<comment type="subunit">
    <text evidence="22">Interacts with PTPN2. Interacts with microtubules. Interacts with VAPB. Interacts (via FFAT motif) with MOSPD2 (via MSP domain). Interacts (via phosphorylated FFAT motif) with MOSPD2, VAPA and VAPB.</text>
</comment>
<keyword evidence="8" id="KW-0053">Apoptosis</keyword>
<keyword evidence="5" id="KW-0597">Phosphoprotein</keyword>
<evidence type="ECO:0000256" key="13">
    <source>
        <dbReference type="ARBA" id="ARBA00023128"/>
    </source>
</evidence>
<dbReference type="PANTHER" id="PTHR16056">
    <property type="entry name" value="REGULATOR OF MICROTUBULE DYNAMICS PROTEIN"/>
    <property type="match status" value="1"/>
</dbReference>
<evidence type="ECO:0000256" key="15">
    <source>
        <dbReference type="ARBA" id="ARBA00023212"/>
    </source>
</evidence>
<feature type="region of interest" description="Disordered" evidence="23">
    <location>
        <begin position="269"/>
        <end position="314"/>
    </location>
</feature>
<keyword evidence="14" id="KW-0472">Membrane</keyword>
<dbReference type="Proteomes" id="UP000694416">
    <property type="component" value="Unplaced"/>
</dbReference>
<keyword evidence="11" id="KW-1133">Transmembrane helix</keyword>
<keyword evidence="15" id="KW-0206">Cytoskeleton</keyword>
<evidence type="ECO:0000256" key="21">
    <source>
        <dbReference type="ARBA" id="ARBA00045208"/>
    </source>
</evidence>
<dbReference type="GO" id="GO:0008017">
    <property type="term" value="F:microtubule binding"/>
    <property type="evidence" value="ECO:0007669"/>
    <property type="project" value="TreeGrafter"/>
</dbReference>
<evidence type="ECO:0000256" key="23">
    <source>
        <dbReference type="SAM" id="MobiDB-lite"/>
    </source>
</evidence>
<dbReference type="FunFam" id="1.25.40.10:FF:000310">
    <property type="entry name" value="Regulator of microtubule dynamics protein 3"/>
    <property type="match status" value="1"/>
</dbReference>
<dbReference type="GO" id="GO:0005634">
    <property type="term" value="C:nucleus"/>
    <property type="evidence" value="ECO:0007669"/>
    <property type="project" value="UniProtKB-SubCell"/>
</dbReference>
<evidence type="ECO:0000256" key="22">
    <source>
        <dbReference type="ARBA" id="ARBA00046468"/>
    </source>
</evidence>
<dbReference type="Gene3D" id="1.25.40.10">
    <property type="entry name" value="Tetratricopeptide repeat domain"/>
    <property type="match status" value="1"/>
</dbReference>
<evidence type="ECO:0000256" key="4">
    <source>
        <dbReference type="ARBA" id="ARBA00022490"/>
    </source>
</evidence>
<accession>A0A8C9HZN1</accession>
<evidence type="ECO:0000256" key="1">
    <source>
        <dbReference type="ARBA" id="ARBA00004123"/>
    </source>
</evidence>
<evidence type="ECO:0000256" key="3">
    <source>
        <dbReference type="ARBA" id="ARBA00004647"/>
    </source>
</evidence>
<comment type="function">
    <text evidence="21">Involved in cellular calcium homeostasis regulation. May participate in differentiation and apoptosis of keratinocytes. Overexpression induces apoptosis.</text>
</comment>
<reference evidence="24" key="2">
    <citation type="submission" date="2025-09" db="UniProtKB">
        <authorList>
            <consortium name="Ensembl"/>
        </authorList>
    </citation>
    <scope>IDENTIFICATION</scope>
</reference>
<keyword evidence="10" id="KW-1000">Mitochondrion outer membrane</keyword>
<evidence type="ECO:0000256" key="7">
    <source>
        <dbReference type="ARBA" id="ARBA00022701"/>
    </source>
</evidence>
<dbReference type="AlphaFoldDB" id="A0A8C9HZN1"/>
<evidence type="ECO:0000256" key="18">
    <source>
        <dbReference type="ARBA" id="ARBA00039962"/>
    </source>
</evidence>
<comment type="similarity">
    <text evidence="17">Belongs to the RMDN family.</text>
</comment>
<dbReference type="GO" id="GO:0030154">
    <property type="term" value="P:cell differentiation"/>
    <property type="evidence" value="ECO:0007669"/>
    <property type="project" value="UniProtKB-KW"/>
</dbReference>
<dbReference type="PANTHER" id="PTHR16056:SF18">
    <property type="entry name" value="REGULATOR OF MICROTUBULE DYNAMICS PROTEIN 3"/>
    <property type="match status" value="1"/>
</dbReference>
<evidence type="ECO:0000256" key="12">
    <source>
        <dbReference type="ARBA" id="ARBA00023054"/>
    </source>
</evidence>
<evidence type="ECO:0000256" key="8">
    <source>
        <dbReference type="ARBA" id="ARBA00022703"/>
    </source>
</evidence>
<keyword evidence="13" id="KW-0496">Mitochondrion</keyword>
<evidence type="ECO:0000256" key="16">
    <source>
        <dbReference type="ARBA" id="ARBA00023242"/>
    </source>
</evidence>
<dbReference type="InterPro" id="IPR011990">
    <property type="entry name" value="TPR-like_helical_dom_sf"/>
</dbReference>
<keyword evidence="9" id="KW-0221">Differentiation</keyword>
<evidence type="ECO:0000256" key="10">
    <source>
        <dbReference type="ARBA" id="ARBA00022787"/>
    </source>
</evidence>
<evidence type="ECO:0000256" key="20">
    <source>
        <dbReference type="ARBA" id="ARBA00041960"/>
    </source>
</evidence>
<dbReference type="GO" id="GO:0006915">
    <property type="term" value="P:apoptotic process"/>
    <property type="evidence" value="ECO:0007669"/>
    <property type="project" value="UniProtKB-KW"/>
</dbReference>
<dbReference type="SUPFAM" id="SSF48452">
    <property type="entry name" value="TPR-like"/>
    <property type="match status" value="1"/>
</dbReference>
<protein>
    <recommendedName>
        <fullName evidence="18">Regulator of microtubule dynamics protein 3</fullName>
    </recommendedName>
    <alternativeName>
        <fullName evidence="19">Protein FAM82A2</fullName>
    </alternativeName>
    <alternativeName>
        <fullName evidence="20">Protein FAM82C</fullName>
    </alternativeName>
</protein>
<keyword evidence="6" id="KW-0812">Transmembrane</keyword>
<evidence type="ECO:0000313" key="25">
    <source>
        <dbReference type="Proteomes" id="UP000694416"/>
    </source>
</evidence>
<keyword evidence="25" id="KW-1185">Reference proteome</keyword>
<comment type="subcellular location">
    <subcellularLocation>
        <location evidence="3">Cytoplasm</location>
        <location evidence="3">Cytoskeleton</location>
        <location evidence="3">Spindle pole</location>
    </subcellularLocation>
    <subcellularLocation>
        <location evidence="2">Mitochondrion outer membrane</location>
        <topology evidence="2">Single-pass membrane protein</topology>
    </subcellularLocation>
    <subcellularLocation>
        <location evidence="1">Nucleus</location>
    </subcellularLocation>
</comment>
<dbReference type="GO" id="GO:0097431">
    <property type="term" value="C:mitotic spindle pole"/>
    <property type="evidence" value="ECO:0007669"/>
    <property type="project" value="TreeGrafter"/>
</dbReference>
<evidence type="ECO:0000256" key="2">
    <source>
        <dbReference type="ARBA" id="ARBA00004572"/>
    </source>
</evidence>